<feature type="region of interest" description="Disordered" evidence="7">
    <location>
        <begin position="772"/>
        <end position="796"/>
    </location>
</feature>
<dbReference type="SMART" id="SM00220">
    <property type="entry name" value="S_TKc"/>
    <property type="match status" value="1"/>
</dbReference>
<feature type="coiled-coil region" evidence="6">
    <location>
        <begin position="333"/>
        <end position="438"/>
    </location>
</feature>
<dbReference type="InterPro" id="IPR051348">
    <property type="entry name" value="U-box_ubiquitin_ligases"/>
</dbReference>
<dbReference type="InterPro" id="IPR000719">
    <property type="entry name" value="Prot_kinase_dom"/>
</dbReference>
<feature type="compositionally biased region" description="Low complexity" evidence="7">
    <location>
        <begin position="35"/>
        <end position="72"/>
    </location>
</feature>
<dbReference type="PANTHER" id="PTHR45647">
    <property type="entry name" value="OS02G0152300 PROTEIN"/>
    <property type="match status" value="1"/>
</dbReference>
<evidence type="ECO:0000313" key="10">
    <source>
        <dbReference type="Proteomes" id="UP000006038"/>
    </source>
</evidence>
<dbReference type="GO" id="GO:0005524">
    <property type="term" value="F:ATP binding"/>
    <property type="evidence" value="ECO:0007669"/>
    <property type="project" value="UniProtKB-KW"/>
</dbReference>
<feature type="region of interest" description="Disordered" evidence="7">
    <location>
        <begin position="203"/>
        <end position="228"/>
    </location>
</feature>
<dbReference type="EC" id="2.3.2.27" evidence="2"/>
<evidence type="ECO:0000256" key="3">
    <source>
        <dbReference type="ARBA" id="ARBA00022741"/>
    </source>
</evidence>
<dbReference type="SUPFAM" id="SSF56112">
    <property type="entry name" value="Protein kinase-like (PK-like)"/>
    <property type="match status" value="1"/>
</dbReference>
<dbReference type="GO" id="GO:0004672">
    <property type="term" value="F:protein kinase activity"/>
    <property type="evidence" value="ECO:0007669"/>
    <property type="project" value="InterPro"/>
</dbReference>
<dbReference type="InterPro" id="IPR011009">
    <property type="entry name" value="Kinase-like_dom_sf"/>
</dbReference>
<dbReference type="Gene3D" id="3.30.200.20">
    <property type="entry name" value="Phosphorylase Kinase, domain 1"/>
    <property type="match status" value="1"/>
</dbReference>
<dbReference type="OMA" id="MSHEIRY"/>
<evidence type="ECO:0000256" key="2">
    <source>
        <dbReference type="ARBA" id="ARBA00012483"/>
    </source>
</evidence>
<sequence>MGRMRCLRLSSRRGSGGGLWGDTMTAKTWTHRATRSSPCASTRTRTARTPSSGPSTPSSRRARSSCSSMSTPKAPQARGVEDASGFKQPTDPHLKELFLPFRCFCTRKDIQCKDVLLDDHDVAKSITEFAALAAVEKLVVGATARGGFRFKADIPTTISKGAPDFCTVYVINKGKVASVRNSTRQAPRVSPLRSQIQSMAAAAAKPEQAMAPTPQKWSSSSRAHDHAETPRVDNYIRSPFARGPTGGATRKSYADLSHLSMPDSADISFVSTGRRSIDHHPIPARLSAASADSYDHSFEMSRTPSKWGGDSFGGNDYSSFSQSSASSFCSLGMDDVETEMKRLRLELKQTMDMYSTACKEALSAKQKAMELQRWKAEEEQKTQDARLTEESAMAMIEREKAKAKAAMDAAEASQRIAELEVQKRISAEKKLLKEAEDRKNRGGGGMSHETRSRRYSIEEIEHATERFNDARKIGEGGYGPVYKGHLDHTAVAIKVLRPDAAQGRSQFQQEVEVLSCIRHPNMVLLLGACPEYGCLVYEYMANGSLDDCLFRRGGGPVIPWQHRFRIAAEIATGLLFLHQTKPEPLVHRDLKPGNILLDRNYVSKISDVGLARLGPPKGAGKGAQTSTAGTFCYIDPEYQQTGMLGVKSDIYSLGVMLLQIITAKPPMGLTHHVGRAMERGALGDMLDPAVHDWPVEEAQCLAEMALRCCELRRKDRPDLGTAVLPELNRLRMLGEDNMQFCGGAIRGGGGGGMFSSSLLSAASRSQADLMSDSQYPRSVFSSRASESPMPPRRSNV</sequence>
<feature type="compositionally biased region" description="Polar residues" evidence="7">
    <location>
        <begin position="772"/>
        <end position="785"/>
    </location>
</feature>
<dbReference type="InterPro" id="IPR001245">
    <property type="entry name" value="Ser-Thr/Tyr_kinase_cat_dom"/>
</dbReference>
<evidence type="ECO:0000313" key="9">
    <source>
        <dbReference type="EnsemblPlants" id="OB06G15450.1"/>
    </source>
</evidence>
<accession>J3MC01</accession>
<evidence type="ECO:0000259" key="8">
    <source>
        <dbReference type="PROSITE" id="PS50011"/>
    </source>
</evidence>
<comment type="catalytic activity">
    <reaction evidence="1">
        <text>S-ubiquitinyl-[E2 ubiquitin-conjugating enzyme]-L-cysteine + [acceptor protein]-L-lysine = [E2 ubiquitin-conjugating enzyme]-L-cysteine + N(6)-ubiquitinyl-[acceptor protein]-L-lysine.</text>
        <dbReference type="EC" id="2.3.2.27"/>
    </reaction>
</comment>
<evidence type="ECO:0000256" key="1">
    <source>
        <dbReference type="ARBA" id="ARBA00000900"/>
    </source>
</evidence>
<feature type="region of interest" description="Disordered" evidence="7">
    <location>
        <begin position="1"/>
        <end position="87"/>
    </location>
</feature>
<dbReference type="GO" id="GO:0061630">
    <property type="term" value="F:ubiquitin protein ligase activity"/>
    <property type="evidence" value="ECO:0007669"/>
    <property type="project" value="UniProtKB-EC"/>
</dbReference>
<dbReference type="eggNOG" id="ENOG502QUM2">
    <property type="taxonomic scope" value="Eukaryota"/>
</dbReference>
<evidence type="ECO:0000256" key="7">
    <source>
        <dbReference type="SAM" id="MobiDB-lite"/>
    </source>
</evidence>
<keyword evidence="5" id="KW-0067">ATP-binding</keyword>
<dbReference type="EnsemblPlants" id="OB06G15450.1">
    <property type="protein sequence ID" value="OB06G15450.1"/>
    <property type="gene ID" value="OB06G15450"/>
</dbReference>
<evidence type="ECO:0000256" key="5">
    <source>
        <dbReference type="ARBA" id="ARBA00022840"/>
    </source>
</evidence>
<dbReference type="AlphaFoldDB" id="J3MC01"/>
<dbReference type="FunFam" id="3.30.200.20:FF:000162">
    <property type="entry name" value="Adenine nucleotide alpha hydrolase-like domain kinase"/>
    <property type="match status" value="1"/>
</dbReference>
<feature type="compositionally biased region" description="Low complexity" evidence="7">
    <location>
        <begin position="1"/>
        <end position="13"/>
    </location>
</feature>
<dbReference type="PANTHER" id="PTHR45647:SF83">
    <property type="entry name" value="SERINE THREONINE KINASE"/>
    <property type="match status" value="1"/>
</dbReference>
<dbReference type="InterPro" id="IPR008271">
    <property type="entry name" value="Ser/Thr_kinase_AS"/>
</dbReference>
<reference evidence="9" key="1">
    <citation type="journal article" date="2013" name="Nat. Commun.">
        <title>Whole-genome sequencing of Oryza brachyantha reveals mechanisms underlying Oryza genome evolution.</title>
        <authorList>
            <person name="Chen J."/>
            <person name="Huang Q."/>
            <person name="Gao D."/>
            <person name="Wang J."/>
            <person name="Lang Y."/>
            <person name="Liu T."/>
            <person name="Li B."/>
            <person name="Bai Z."/>
            <person name="Luis Goicoechea J."/>
            <person name="Liang C."/>
            <person name="Chen C."/>
            <person name="Zhang W."/>
            <person name="Sun S."/>
            <person name="Liao Y."/>
            <person name="Zhang X."/>
            <person name="Yang L."/>
            <person name="Song C."/>
            <person name="Wang M."/>
            <person name="Shi J."/>
            <person name="Liu G."/>
            <person name="Liu J."/>
            <person name="Zhou H."/>
            <person name="Zhou W."/>
            <person name="Yu Q."/>
            <person name="An N."/>
            <person name="Chen Y."/>
            <person name="Cai Q."/>
            <person name="Wang B."/>
            <person name="Liu B."/>
            <person name="Min J."/>
            <person name="Huang Y."/>
            <person name="Wu H."/>
            <person name="Li Z."/>
            <person name="Zhang Y."/>
            <person name="Yin Y."/>
            <person name="Song W."/>
            <person name="Jiang J."/>
            <person name="Jackson S.A."/>
            <person name="Wing R.A."/>
            <person name="Wang J."/>
            <person name="Chen M."/>
        </authorList>
    </citation>
    <scope>NUCLEOTIDE SEQUENCE [LARGE SCALE GENOMIC DNA]</scope>
    <source>
        <strain evidence="9">cv. IRGC 101232</strain>
    </source>
</reference>
<keyword evidence="6" id="KW-0175">Coiled coil</keyword>
<keyword evidence="3" id="KW-0547">Nucleotide-binding</keyword>
<dbReference type="HOGENOM" id="CLU_000288_153_3_1"/>
<dbReference type="Gramene" id="OB06G15450.1">
    <property type="protein sequence ID" value="OB06G15450.1"/>
    <property type="gene ID" value="OB06G15450"/>
</dbReference>
<dbReference type="PROSITE" id="PS50011">
    <property type="entry name" value="PROTEIN_KINASE_DOM"/>
    <property type="match status" value="1"/>
</dbReference>
<dbReference type="CDD" id="cd01989">
    <property type="entry name" value="USP_STK_Ubox_N"/>
    <property type="match status" value="1"/>
</dbReference>
<dbReference type="PROSITE" id="PS00108">
    <property type="entry name" value="PROTEIN_KINASE_ST"/>
    <property type="match status" value="1"/>
</dbReference>
<evidence type="ECO:0000256" key="4">
    <source>
        <dbReference type="ARBA" id="ARBA00022786"/>
    </source>
</evidence>
<organism evidence="9">
    <name type="scientific">Oryza brachyantha</name>
    <name type="common">malo sina</name>
    <dbReference type="NCBI Taxonomy" id="4533"/>
    <lineage>
        <taxon>Eukaryota</taxon>
        <taxon>Viridiplantae</taxon>
        <taxon>Streptophyta</taxon>
        <taxon>Embryophyta</taxon>
        <taxon>Tracheophyta</taxon>
        <taxon>Spermatophyta</taxon>
        <taxon>Magnoliopsida</taxon>
        <taxon>Liliopsida</taxon>
        <taxon>Poales</taxon>
        <taxon>Poaceae</taxon>
        <taxon>BOP clade</taxon>
        <taxon>Oryzoideae</taxon>
        <taxon>Oryzeae</taxon>
        <taxon>Oryzinae</taxon>
        <taxon>Oryza</taxon>
    </lineage>
</organism>
<keyword evidence="4" id="KW-0833">Ubl conjugation pathway</keyword>
<protein>
    <recommendedName>
        <fullName evidence="2">RING-type E3 ubiquitin transferase</fullName>
        <ecNumber evidence="2">2.3.2.27</ecNumber>
    </recommendedName>
</protein>
<evidence type="ECO:0000256" key="6">
    <source>
        <dbReference type="SAM" id="Coils"/>
    </source>
</evidence>
<dbReference type="Gene3D" id="1.10.510.10">
    <property type="entry name" value="Transferase(Phosphotransferase) domain 1"/>
    <property type="match status" value="1"/>
</dbReference>
<dbReference type="Proteomes" id="UP000006038">
    <property type="component" value="Chromosome 6"/>
</dbReference>
<reference evidence="9" key="2">
    <citation type="submission" date="2013-04" db="UniProtKB">
        <authorList>
            <consortium name="EnsemblPlants"/>
        </authorList>
    </citation>
    <scope>IDENTIFICATION</scope>
</reference>
<name>J3MC01_ORYBR</name>
<dbReference type="Pfam" id="PF07714">
    <property type="entry name" value="PK_Tyr_Ser-Thr"/>
    <property type="match status" value="1"/>
</dbReference>
<proteinExistence type="predicted"/>
<keyword evidence="10" id="KW-1185">Reference proteome</keyword>
<feature type="domain" description="Protein kinase" evidence="8">
    <location>
        <begin position="467"/>
        <end position="727"/>
    </location>
</feature>